<reference evidence="1" key="2">
    <citation type="submission" date="2023-06" db="EMBL/GenBank/DDBJ databases">
        <authorList>
            <person name="Ma L."/>
            <person name="Liu K.-W."/>
            <person name="Li Z."/>
            <person name="Hsiao Y.-Y."/>
            <person name="Qi Y."/>
            <person name="Fu T."/>
            <person name="Tang G."/>
            <person name="Zhang D."/>
            <person name="Sun W.-H."/>
            <person name="Liu D.-K."/>
            <person name="Li Y."/>
            <person name="Chen G.-Z."/>
            <person name="Liu X.-D."/>
            <person name="Liao X.-Y."/>
            <person name="Jiang Y.-T."/>
            <person name="Yu X."/>
            <person name="Hao Y."/>
            <person name="Huang J."/>
            <person name="Zhao X.-W."/>
            <person name="Ke S."/>
            <person name="Chen Y.-Y."/>
            <person name="Wu W.-L."/>
            <person name="Hsu J.-L."/>
            <person name="Lin Y.-F."/>
            <person name="Huang M.-D."/>
            <person name="Li C.-Y."/>
            <person name="Huang L."/>
            <person name="Wang Z.-W."/>
            <person name="Zhao X."/>
            <person name="Zhong W.-Y."/>
            <person name="Peng D.-H."/>
            <person name="Ahmad S."/>
            <person name="Lan S."/>
            <person name="Zhang J.-S."/>
            <person name="Tsai W.-C."/>
            <person name="Van De Peer Y."/>
            <person name="Liu Z.-J."/>
        </authorList>
    </citation>
    <scope>NUCLEOTIDE SEQUENCE</scope>
    <source>
        <strain evidence="1">SCP</strain>
        <tissue evidence="1">Leaves</tissue>
    </source>
</reference>
<dbReference type="Proteomes" id="UP001179952">
    <property type="component" value="Unassembled WGS sequence"/>
</dbReference>
<evidence type="ECO:0000313" key="2">
    <source>
        <dbReference type="Proteomes" id="UP001179952"/>
    </source>
</evidence>
<proteinExistence type="predicted"/>
<gene>
    <name evidence="1" type="ORF">QJS04_geneDACA023699</name>
</gene>
<accession>A0AAV9BPW8</accession>
<dbReference type="EMBL" id="JAUJYN010000002">
    <property type="protein sequence ID" value="KAK1278848.1"/>
    <property type="molecule type" value="Genomic_DNA"/>
</dbReference>
<name>A0AAV9BPW8_ACOGR</name>
<organism evidence="1 2">
    <name type="scientific">Acorus gramineus</name>
    <name type="common">Dwarf sweet flag</name>
    <dbReference type="NCBI Taxonomy" id="55184"/>
    <lineage>
        <taxon>Eukaryota</taxon>
        <taxon>Viridiplantae</taxon>
        <taxon>Streptophyta</taxon>
        <taxon>Embryophyta</taxon>
        <taxon>Tracheophyta</taxon>
        <taxon>Spermatophyta</taxon>
        <taxon>Magnoliopsida</taxon>
        <taxon>Liliopsida</taxon>
        <taxon>Acoraceae</taxon>
        <taxon>Acorus</taxon>
    </lineage>
</organism>
<evidence type="ECO:0000313" key="1">
    <source>
        <dbReference type="EMBL" id="KAK1278848.1"/>
    </source>
</evidence>
<comment type="caution">
    <text evidence="1">The sequence shown here is derived from an EMBL/GenBank/DDBJ whole genome shotgun (WGS) entry which is preliminary data.</text>
</comment>
<protein>
    <submittedName>
        <fullName evidence="1">Uncharacterized protein</fullName>
    </submittedName>
</protein>
<reference evidence="1" key="1">
    <citation type="journal article" date="2023" name="Nat. Commun.">
        <title>Diploid and tetraploid genomes of Acorus and the evolution of monocots.</title>
        <authorList>
            <person name="Ma L."/>
            <person name="Liu K.W."/>
            <person name="Li Z."/>
            <person name="Hsiao Y.Y."/>
            <person name="Qi Y."/>
            <person name="Fu T."/>
            <person name="Tang G.D."/>
            <person name="Zhang D."/>
            <person name="Sun W.H."/>
            <person name="Liu D.K."/>
            <person name="Li Y."/>
            <person name="Chen G.Z."/>
            <person name="Liu X.D."/>
            <person name="Liao X.Y."/>
            <person name="Jiang Y.T."/>
            <person name="Yu X."/>
            <person name="Hao Y."/>
            <person name="Huang J."/>
            <person name="Zhao X.W."/>
            <person name="Ke S."/>
            <person name="Chen Y.Y."/>
            <person name="Wu W.L."/>
            <person name="Hsu J.L."/>
            <person name="Lin Y.F."/>
            <person name="Huang M.D."/>
            <person name="Li C.Y."/>
            <person name="Huang L."/>
            <person name="Wang Z.W."/>
            <person name="Zhao X."/>
            <person name="Zhong W.Y."/>
            <person name="Peng D.H."/>
            <person name="Ahmad S."/>
            <person name="Lan S."/>
            <person name="Zhang J.S."/>
            <person name="Tsai W.C."/>
            <person name="Van de Peer Y."/>
            <person name="Liu Z.J."/>
        </authorList>
    </citation>
    <scope>NUCLEOTIDE SEQUENCE</scope>
    <source>
        <strain evidence="1">SCP</strain>
    </source>
</reference>
<keyword evidence="2" id="KW-1185">Reference proteome</keyword>
<dbReference type="AlphaFoldDB" id="A0AAV9BPW8"/>
<sequence length="122" mass="13033">MASRGPRDLPAVHGGGFDFRVGDYRRLFLDAFPGLALCGVSGSMADRGTLRCGGAVRPCHLRCRGCHFAVEELDGSATAFARGDVGFPGPVLHLLLQRNDLVFCGKALLLKSMMMMVECSAC</sequence>